<accession>A0A9P1M5C9</accession>
<evidence type="ECO:0000256" key="1">
    <source>
        <dbReference type="ARBA" id="ARBA00023002"/>
    </source>
</evidence>
<dbReference type="OrthoDB" id="16820at2759"/>
<evidence type="ECO:0000313" key="7">
    <source>
        <dbReference type="Proteomes" id="UP001152797"/>
    </source>
</evidence>
<dbReference type="Gene3D" id="3.50.50.60">
    <property type="entry name" value="FAD/NAD(P)-binding domain"/>
    <property type="match status" value="1"/>
</dbReference>
<keyword evidence="3" id="KW-0812">Transmembrane</keyword>
<feature type="transmembrane region" description="Helical" evidence="3">
    <location>
        <begin position="641"/>
        <end position="660"/>
    </location>
</feature>
<keyword evidence="1" id="KW-0560">Oxidoreductase</keyword>
<dbReference type="Gene3D" id="3.30.9.30">
    <property type="match status" value="1"/>
</dbReference>
<dbReference type="Proteomes" id="UP001152797">
    <property type="component" value="Unassembled WGS sequence"/>
</dbReference>
<keyword evidence="3" id="KW-0472">Membrane</keyword>
<name>A0A9P1M5C9_9DINO</name>
<evidence type="ECO:0000313" key="6">
    <source>
        <dbReference type="EMBL" id="CAL1173033.1"/>
    </source>
</evidence>
<dbReference type="SUPFAM" id="SSF54373">
    <property type="entry name" value="FAD-linked reductases, C-terminal domain"/>
    <property type="match status" value="1"/>
</dbReference>
<sequence>MRSQADLAVTELVTASPLQRQALVVALQRLRRLSQRYNMRDEHMRPDETSLLERLHRAGADAAPTLKEIGAGINIQAVAVGVLTDLGIPLESFHEGQGDAIFTSAVEYFTPEGFFIASEAVGLKAGSAHPQLSAHRAKFHSTLVAECCRLLGEDKVILNSRFVQLERHEDHVVLHFENSTTKNPMAPVTCHFVVGADGLKSRLRGALLGDGDPRYTGRMIFRGLCEVDDIHADGCTVSLCGDATGNFICYPISERLRQEKRFLCNWGLCVLREHPGGEENWTSEAGLEEIRQELQNFGGNSFAGLTPLQMAERTEKIIGWSLFDRDPLKSFDFGNVTLLGDAAHPLLPYGSQGATQAIMDAEALGVSYQNAMANGTGIRGCVKEYSDLRCEVTGKVVIANRDMGSTAVLRVTALETEGMAMEEKRQWCAEHGKRLHDEVIQKYRASMPKSVRSVCDSQYGAMQRQDAVAQWRTTRRWLCYVLAAGSYSPCTANATRGSHNLSRCTLSGSQKIPMDYWLWMVIYHHLVKGKLHAPTASEVLPRSKSSQERERHIKSRVAACSGVEQEATEALRLKAGIDALAVCWLMAVMAFVSAPEAALRGETALTAPKDRAAQAAAISAAVLTVPEIAHAGNSGYALLQLGWAIFIISLGPAVLFWIYFNKPELL</sequence>
<evidence type="ECO:0000259" key="4">
    <source>
        <dbReference type="Pfam" id="PF01494"/>
    </source>
</evidence>
<comment type="caution">
    <text evidence="5">The sequence shown here is derived from an EMBL/GenBank/DDBJ whole genome shotgun (WGS) entry which is preliminary data.</text>
</comment>
<dbReference type="PANTHER" id="PTHR13789:SF268">
    <property type="entry name" value="5-METHYLPHENAZINE-1-CARBOXYLATE 1-MONOOXYGENASE"/>
    <property type="match status" value="1"/>
</dbReference>
<dbReference type="GO" id="GO:0004497">
    <property type="term" value="F:monooxygenase activity"/>
    <property type="evidence" value="ECO:0007669"/>
    <property type="project" value="UniProtKB-KW"/>
</dbReference>
<dbReference type="InterPro" id="IPR050493">
    <property type="entry name" value="FAD-dep_Monooxygenase_BioMet"/>
</dbReference>
<feature type="domain" description="FAD-binding" evidence="4">
    <location>
        <begin position="156"/>
        <end position="397"/>
    </location>
</feature>
<keyword evidence="7" id="KW-1185">Reference proteome</keyword>
<dbReference type="InterPro" id="IPR036188">
    <property type="entry name" value="FAD/NAD-bd_sf"/>
</dbReference>
<dbReference type="Pfam" id="PF01494">
    <property type="entry name" value="FAD_binding_3"/>
    <property type="match status" value="1"/>
</dbReference>
<dbReference type="GO" id="GO:0071949">
    <property type="term" value="F:FAD binding"/>
    <property type="evidence" value="ECO:0007669"/>
    <property type="project" value="InterPro"/>
</dbReference>
<dbReference type="PANTHER" id="PTHR13789">
    <property type="entry name" value="MONOOXYGENASE"/>
    <property type="match status" value="1"/>
</dbReference>
<reference evidence="6" key="2">
    <citation type="submission" date="2024-04" db="EMBL/GenBank/DDBJ databases">
        <authorList>
            <person name="Chen Y."/>
            <person name="Shah S."/>
            <person name="Dougan E. K."/>
            <person name="Thang M."/>
            <person name="Chan C."/>
        </authorList>
    </citation>
    <scope>NUCLEOTIDE SEQUENCE [LARGE SCALE GENOMIC DNA]</scope>
</reference>
<proteinExistence type="predicted"/>
<dbReference type="AlphaFoldDB" id="A0A9P1M5C9"/>
<keyword evidence="2" id="KW-0503">Monooxygenase</keyword>
<dbReference type="PRINTS" id="PR00420">
    <property type="entry name" value="RNGMNOXGNASE"/>
</dbReference>
<evidence type="ECO:0000256" key="2">
    <source>
        <dbReference type="ARBA" id="ARBA00023033"/>
    </source>
</evidence>
<protein>
    <recommendedName>
        <fullName evidence="4">FAD-binding domain-containing protein</fullName>
    </recommendedName>
</protein>
<dbReference type="EMBL" id="CAMXCT010006764">
    <property type="protein sequence ID" value="CAI4019658.1"/>
    <property type="molecule type" value="Genomic_DNA"/>
</dbReference>
<evidence type="ECO:0000256" key="3">
    <source>
        <dbReference type="SAM" id="Phobius"/>
    </source>
</evidence>
<dbReference type="EMBL" id="CAMXCT020006764">
    <property type="protein sequence ID" value="CAL1173033.1"/>
    <property type="molecule type" value="Genomic_DNA"/>
</dbReference>
<dbReference type="InterPro" id="IPR002938">
    <property type="entry name" value="FAD-bd"/>
</dbReference>
<organism evidence="5">
    <name type="scientific">Cladocopium goreaui</name>
    <dbReference type="NCBI Taxonomy" id="2562237"/>
    <lineage>
        <taxon>Eukaryota</taxon>
        <taxon>Sar</taxon>
        <taxon>Alveolata</taxon>
        <taxon>Dinophyceae</taxon>
        <taxon>Suessiales</taxon>
        <taxon>Symbiodiniaceae</taxon>
        <taxon>Cladocopium</taxon>
    </lineage>
</organism>
<dbReference type="EMBL" id="CAMXCT030006764">
    <property type="protein sequence ID" value="CAL4806970.1"/>
    <property type="molecule type" value="Genomic_DNA"/>
</dbReference>
<keyword evidence="3" id="KW-1133">Transmembrane helix</keyword>
<gene>
    <name evidence="5" type="ORF">C1SCF055_LOCUS44146</name>
</gene>
<reference evidence="5" key="1">
    <citation type="submission" date="2022-10" db="EMBL/GenBank/DDBJ databases">
        <authorList>
            <person name="Chen Y."/>
            <person name="Dougan E. K."/>
            <person name="Chan C."/>
            <person name="Rhodes N."/>
            <person name="Thang M."/>
        </authorList>
    </citation>
    <scope>NUCLEOTIDE SEQUENCE</scope>
</reference>
<evidence type="ECO:0000313" key="5">
    <source>
        <dbReference type="EMBL" id="CAI4019658.1"/>
    </source>
</evidence>
<dbReference type="SUPFAM" id="SSF51905">
    <property type="entry name" value="FAD/NAD(P)-binding domain"/>
    <property type="match status" value="1"/>
</dbReference>